<evidence type="ECO:0000256" key="1">
    <source>
        <dbReference type="SAM" id="Phobius"/>
    </source>
</evidence>
<comment type="caution">
    <text evidence="4">The sequence shown here is derived from an EMBL/GenBank/DDBJ whole genome shotgun (WGS) entry which is preliminary data.</text>
</comment>
<feature type="transmembrane region" description="Helical" evidence="1">
    <location>
        <begin position="253"/>
        <end position="276"/>
    </location>
</feature>
<reference evidence="5" key="1">
    <citation type="journal article" date="2019" name="Int. J. Syst. Evol. Microbiol.">
        <title>The Global Catalogue of Microorganisms (GCM) 10K type strain sequencing project: providing services to taxonomists for standard genome sequencing and annotation.</title>
        <authorList>
            <consortium name="The Broad Institute Genomics Platform"/>
            <consortium name="The Broad Institute Genome Sequencing Center for Infectious Disease"/>
            <person name="Wu L."/>
            <person name="Ma J."/>
        </authorList>
    </citation>
    <scope>NUCLEOTIDE SEQUENCE [LARGE SCALE GENOMIC DNA]</scope>
    <source>
        <strain evidence="5">JCM 18537</strain>
    </source>
</reference>
<keyword evidence="1" id="KW-0472">Membrane</keyword>
<feature type="transmembrane region" description="Helical" evidence="1">
    <location>
        <begin position="146"/>
        <end position="164"/>
    </location>
</feature>
<keyword evidence="5" id="KW-1185">Reference proteome</keyword>
<feature type="transmembrane region" description="Helical" evidence="1">
    <location>
        <begin position="288"/>
        <end position="309"/>
    </location>
</feature>
<accession>A0ABP9AEH9</accession>
<feature type="domain" description="Heparan-alpha-glucosaminide N-acetyltransferase catalytic" evidence="3">
    <location>
        <begin position="24"/>
        <end position="226"/>
    </location>
</feature>
<evidence type="ECO:0000313" key="5">
    <source>
        <dbReference type="Proteomes" id="UP001501645"/>
    </source>
</evidence>
<feature type="transmembrane region" description="Helical" evidence="1">
    <location>
        <begin position="331"/>
        <end position="350"/>
    </location>
</feature>
<dbReference type="InterPro" id="IPR012429">
    <property type="entry name" value="HGSNAT_cat"/>
</dbReference>
<dbReference type="EMBL" id="BAABKO010000004">
    <property type="protein sequence ID" value="GAA4779782.1"/>
    <property type="molecule type" value="Genomic_DNA"/>
</dbReference>
<gene>
    <name evidence="4" type="ORF">GCM10023351_26050</name>
</gene>
<evidence type="ECO:0000313" key="4">
    <source>
        <dbReference type="EMBL" id="GAA4779782.1"/>
    </source>
</evidence>
<keyword evidence="1" id="KW-1133">Transmembrane helix</keyword>
<feature type="domain" description="DUF418" evidence="2">
    <location>
        <begin position="251"/>
        <end position="356"/>
    </location>
</feature>
<feature type="transmembrane region" description="Helical" evidence="1">
    <location>
        <begin position="25"/>
        <end position="45"/>
    </location>
</feature>
<dbReference type="Pfam" id="PF07786">
    <property type="entry name" value="HGSNAT_cat"/>
    <property type="match status" value="1"/>
</dbReference>
<evidence type="ECO:0000259" key="3">
    <source>
        <dbReference type="Pfam" id="PF07786"/>
    </source>
</evidence>
<feature type="transmembrane region" description="Helical" evidence="1">
    <location>
        <begin position="68"/>
        <end position="88"/>
    </location>
</feature>
<dbReference type="Pfam" id="PF04235">
    <property type="entry name" value="DUF418"/>
    <property type="match status" value="1"/>
</dbReference>
<feature type="transmembrane region" description="Helical" evidence="1">
    <location>
        <begin position="184"/>
        <end position="201"/>
    </location>
</feature>
<dbReference type="RefSeq" id="WP_345439863.1">
    <property type="nucleotide sequence ID" value="NZ_BAABKO010000004.1"/>
</dbReference>
<feature type="transmembrane region" description="Helical" evidence="1">
    <location>
        <begin position="213"/>
        <end position="233"/>
    </location>
</feature>
<feature type="transmembrane region" description="Helical" evidence="1">
    <location>
        <begin position="100"/>
        <end position="117"/>
    </location>
</feature>
<evidence type="ECO:0008006" key="6">
    <source>
        <dbReference type="Google" id="ProtNLM"/>
    </source>
</evidence>
<proteinExistence type="predicted"/>
<sequence>MAAAPGGLTARVRTRRARLDGSDRAAGIDLARGIAVIGMFAAHLLDTVPFAWDDPATWTDAVNGRSSILFATLAGVSLALVSGGAHPVARERMRVARGRIAVRAVCVWAIGIALIALDTPVYVILPAYGILFLLALPLLRLGAPALFAIAGGVVLVAPFLLWALSSEGGWATSVGEVLVQVTGWHYPFVLWIAFVAAGLAIGRTALDRASTALSLVLLGTALALLGYGALAPWRGAVPSEGAWAFALSADAHSSGVAEALGSGGVAMAVIGVCVLVCRTPARWPLWPLRAVGSMPLTAYAAQLVAWAVLQPEPTVLQLGSDLVAFRATDPFWPLTIATLVGCTLWALLVGRGPLEAGIGWLSRALVPGPIH</sequence>
<protein>
    <recommendedName>
        <fullName evidence="6">DUF1624 domain-containing protein</fullName>
    </recommendedName>
</protein>
<evidence type="ECO:0000259" key="2">
    <source>
        <dbReference type="Pfam" id="PF04235"/>
    </source>
</evidence>
<organism evidence="4 5">
    <name type="scientific">Microbacterium gilvum</name>
    <dbReference type="NCBI Taxonomy" id="1336204"/>
    <lineage>
        <taxon>Bacteria</taxon>
        <taxon>Bacillati</taxon>
        <taxon>Actinomycetota</taxon>
        <taxon>Actinomycetes</taxon>
        <taxon>Micrococcales</taxon>
        <taxon>Microbacteriaceae</taxon>
        <taxon>Microbacterium</taxon>
    </lineage>
</organism>
<feature type="transmembrane region" description="Helical" evidence="1">
    <location>
        <begin position="123"/>
        <end position="139"/>
    </location>
</feature>
<dbReference type="InterPro" id="IPR007349">
    <property type="entry name" value="DUF418"/>
</dbReference>
<name>A0ABP9AEH9_9MICO</name>
<keyword evidence="1" id="KW-0812">Transmembrane</keyword>
<dbReference type="Proteomes" id="UP001501645">
    <property type="component" value="Unassembled WGS sequence"/>
</dbReference>